<comment type="caution">
    <text evidence="1">The sequence shown here is derived from an EMBL/GenBank/DDBJ whole genome shotgun (WGS) entry which is preliminary data.</text>
</comment>
<gene>
    <name evidence="1" type="ORF">KUCAC02_000324</name>
</gene>
<accession>A0ACB9W6H1</accession>
<reference evidence="1" key="1">
    <citation type="submission" date="2022-05" db="EMBL/GenBank/DDBJ databases">
        <title>Chromosome-level genome of Chaenocephalus aceratus.</title>
        <authorList>
            <person name="Park H."/>
        </authorList>
    </citation>
    <scope>NUCLEOTIDE SEQUENCE</scope>
    <source>
        <strain evidence="1">KU_202001</strain>
    </source>
</reference>
<protein>
    <submittedName>
        <fullName evidence="1">Uncharacterized protein</fullName>
    </submittedName>
</protein>
<keyword evidence="2" id="KW-1185">Reference proteome</keyword>
<evidence type="ECO:0000313" key="2">
    <source>
        <dbReference type="Proteomes" id="UP001057452"/>
    </source>
</evidence>
<feature type="non-terminal residue" evidence="1">
    <location>
        <position position="1"/>
    </location>
</feature>
<sequence>GNTSYLVNQTTWSICEYPKNAVMWHVVLFSILLAMGVVQLVLCGIQVVNGCIGCICGDCRKSKDNHANINRKTTNSECGNVWKSGGGEDQGVGVGSVNLLIRGSTCLSVILRKDCTILSFIRELIEQVKPDYSGCQPPTANHALGPTFLPTDQRLNAVCFDFSTMGVKMLQCFPFYRRCKERCKGKDCPPAEVPIEEMKPRLCSSTSCDSEGAGNLSRSSQIYFSTKARLSFRHQLDSNINAVDATY</sequence>
<evidence type="ECO:0000313" key="1">
    <source>
        <dbReference type="EMBL" id="KAI4808260.1"/>
    </source>
</evidence>
<dbReference type="EMBL" id="CM043802">
    <property type="protein sequence ID" value="KAI4808260.1"/>
    <property type="molecule type" value="Genomic_DNA"/>
</dbReference>
<organism evidence="1 2">
    <name type="scientific">Chaenocephalus aceratus</name>
    <name type="common">Blackfin icefish</name>
    <name type="synonym">Chaenichthys aceratus</name>
    <dbReference type="NCBI Taxonomy" id="36190"/>
    <lineage>
        <taxon>Eukaryota</taxon>
        <taxon>Metazoa</taxon>
        <taxon>Chordata</taxon>
        <taxon>Craniata</taxon>
        <taxon>Vertebrata</taxon>
        <taxon>Euteleostomi</taxon>
        <taxon>Actinopterygii</taxon>
        <taxon>Neopterygii</taxon>
        <taxon>Teleostei</taxon>
        <taxon>Neoteleostei</taxon>
        <taxon>Acanthomorphata</taxon>
        <taxon>Eupercaria</taxon>
        <taxon>Perciformes</taxon>
        <taxon>Notothenioidei</taxon>
        <taxon>Channichthyidae</taxon>
        <taxon>Chaenocephalus</taxon>
    </lineage>
</organism>
<proteinExistence type="predicted"/>
<dbReference type="Proteomes" id="UP001057452">
    <property type="component" value="Chromosome 18"/>
</dbReference>
<name>A0ACB9W6H1_CHAAC</name>